<protein>
    <submittedName>
        <fullName evidence="1">Uncharacterized protein</fullName>
    </submittedName>
</protein>
<dbReference type="KEGG" id="samy:DB32_005550"/>
<organism evidence="1 2">
    <name type="scientific">Sandaracinus amylolyticus</name>
    <dbReference type="NCBI Taxonomy" id="927083"/>
    <lineage>
        <taxon>Bacteria</taxon>
        <taxon>Pseudomonadati</taxon>
        <taxon>Myxococcota</taxon>
        <taxon>Polyangia</taxon>
        <taxon>Polyangiales</taxon>
        <taxon>Sandaracinaceae</taxon>
        <taxon>Sandaracinus</taxon>
    </lineage>
</organism>
<evidence type="ECO:0000313" key="2">
    <source>
        <dbReference type="Proteomes" id="UP000034883"/>
    </source>
</evidence>
<evidence type="ECO:0000313" key="1">
    <source>
        <dbReference type="EMBL" id="AKF08401.1"/>
    </source>
</evidence>
<proteinExistence type="predicted"/>
<gene>
    <name evidence="1" type="ORF">DB32_005550</name>
</gene>
<reference evidence="1 2" key="1">
    <citation type="submission" date="2015-03" db="EMBL/GenBank/DDBJ databases">
        <title>Genome assembly of Sandaracinus amylolyticus DSM 53668.</title>
        <authorList>
            <person name="Sharma G."/>
            <person name="Subramanian S."/>
        </authorList>
    </citation>
    <scope>NUCLEOTIDE SEQUENCE [LARGE SCALE GENOMIC DNA]</scope>
    <source>
        <strain evidence="1 2">DSM 53668</strain>
    </source>
</reference>
<dbReference type="STRING" id="927083.DB32_005550"/>
<name>A0A0F6YKQ2_9BACT</name>
<sequence>MSLALLAGCYEAHEGPGCEVLIAREDERVPYPWRGRVAVSPASGEIALGDGRGAGLPHVAWDGAAWNVAWGGRVAVLARDGRVRAIEAREDGGGNATALDADACQRGVAAVGASPGRSVVSWLGGDGVVEGATEVIGVDADVARGAQRWFVVTDASATTRGAALLAVSEVLDDSLGLARVRAVVGADVAASARIVAAGEHAIVAWADREGIVQRVIAQDGARAELRVMTANVWSRGAIEAARVSAPEDDELRVAVAATDGVQVHVAITEPLARRVVAGPLAVARTTARGVRPSIATMPERRALAVCVPSGPGPWGGADVIDRVEVVVLDEDAEPLSRAVEVGAGGSVRAVSCAWSGQELFVVWWRVVDGREEIVGRRVQIVERGSILI</sequence>
<keyword evidence="2" id="KW-1185">Reference proteome</keyword>
<dbReference type="EMBL" id="CP011125">
    <property type="protein sequence ID" value="AKF08401.1"/>
    <property type="molecule type" value="Genomic_DNA"/>
</dbReference>
<dbReference type="AlphaFoldDB" id="A0A0F6YKQ2"/>
<dbReference type="Proteomes" id="UP000034883">
    <property type="component" value="Chromosome"/>
</dbReference>
<accession>A0A0F6YKQ2</accession>